<proteinExistence type="predicted"/>
<accession>A0A1U7HML7</accession>
<evidence type="ECO:0000313" key="2">
    <source>
        <dbReference type="EMBL" id="OKH24817.1"/>
    </source>
</evidence>
<protein>
    <submittedName>
        <fullName evidence="2">Uncharacterized protein</fullName>
    </submittedName>
</protein>
<evidence type="ECO:0000256" key="1">
    <source>
        <dbReference type="SAM" id="MobiDB-lite"/>
    </source>
</evidence>
<feature type="compositionally biased region" description="Basic and acidic residues" evidence="1">
    <location>
        <begin position="16"/>
        <end position="42"/>
    </location>
</feature>
<dbReference type="Proteomes" id="UP000186868">
    <property type="component" value="Unassembled WGS sequence"/>
</dbReference>
<dbReference type="STRING" id="1921803.NIES593_06265"/>
<feature type="region of interest" description="Disordered" evidence="1">
    <location>
        <begin position="16"/>
        <end position="91"/>
    </location>
</feature>
<comment type="caution">
    <text evidence="2">The sequence shown here is derived from an EMBL/GenBank/DDBJ whole genome shotgun (WGS) entry which is preliminary data.</text>
</comment>
<feature type="compositionally biased region" description="Low complexity" evidence="1">
    <location>
        <begin position="75"/>
        <end position="91"/>
    </location>
</feature>
<name>A0A1U7HML7_9CYAN</name>
<keyword evidence="3" id="KW-1185">Reference proteome</keyword>
<evidence type="ECO:0000313" key="3">
    <source>
        <dbReference type="Proteomes" id="UP000186868"/>
    </source>
</evidence>
<reference evidence="2 3" key="1">
    <citation type="submission" date="2016-11" db="EMBL/GenBank/DDBJ databases">
        <title>Draft Genome Sequences of Nine Cyanobacterial Strains from Diverse Habitats.</title>
        <authorList>
            <person name="Zhu T."/>
            <person name="Hou S."/>
            <person name="Lu X."/>
            <person name="Hess W.R."/>
        </authorList>
    </citation>
    <scope>NUCLEOTIDE SEQUENCE [LARGE SCALE GENOMIC DNA]</scope>
    <source>
        <strain evidence="2 3">NIES-593</strain>
    </source>
</reference>
<dbReference type="RefSeq" id="WP_073598763.1">
    <property type="nucleotide sequence ID" value="NZ_MRCB01000005.1"/>
</dbReference>
<sequence length="151" mass="16366">MFKKLFGGKKDAYFLELDESKSQQPAKDKAEAAAKPVEEKKAKSSQASEIKSPKAAPVEAKKTKKTSVKDNGQNAKAAPEPAPKASAPVASDPEAIIRAAVFKKDSNGKVGSQTVQFADKYLMMPTMSRRKPGPSLDMFKNMARQVKVPKK</sequence>
<dbReference type="AlphaFoldDB" id="A0A1U7HML7"/>
<organism evidence="2 3">
    <name type="scientific">Hydrococcus rivularis NIES-593</name>
    <dbReference type="NCBI Taxonomy" id="1921803"/>
    <lineage>
        <taxon>Bacteria</taxon>
        <taxon>Bacillati</taxon>
        <taxon>Cyanobacteriota</taxon>
        <taxon>Cyanophyceae</taxon>
        <taxon>Pleurocapsales</taxon>
        <taxon>Hydrococcaceae</taxon>
        <taxon>Hydrococcus</taxon>
    </lineage>
</organism>
<dbReference type="EMBL" id="MRCB01000005">
    <property type="protein sequence ID" value="OKH24817.1"/>
    <property type="molecule type" value="Genomic_DNA"/>
</dbReference>
<dbReference type="OrthoDB" id="468587at2"/>
<gene>
    <name evidence="2" type="ORF">NIES593_06265</name>
</gene>